<dbReference type="GO" id="GO:0005524">
    <property type="term" value="F:ATP binding"/>
    <property type="evidence" value="ECO:0007669"/>
    <property type="project" value="UniProtKB-KW"/>
</dbReference>
<reference evidence="6 7" key="1">
    <citation type="submission" date="2018-08" db="EMBL/GenBank/DDBJ databases">
        <title>Microbacterium lemovicicum sp. nov., a bacterium isolated from a natural uranium-rich soil.</title>
        <authorList>
            <person name="ORTET P."/>
        </authorList>
    </citation>
    <scope>NUCLEOTIDE SEQUENCE [LARGE SCALE GENOMIC DNA]</scope>
    <source>
        <strain evidence="6 7">Viu22</strain>
    </source>
</reference>
<dbReference type="SUPFAM" id="SSF100950">
    <property type="entry name" value="NagB/RpiA/CoA transferase-like"/>
    <property type="match status" value="1"/>
</dbReference>
<dbReference type="RefSeq" id="WP_127095992.1">
    <property type="nucleotide sequence ID" value="NZ_CP031423.1"/>
</dbReference>
<dbReference type="AlphaFoldDB" id="A0A3S9WBL2"/>
<dbReference type="InterPro" id="IPR037171">
    <property type="entry name" value="NagB/RpiA_transferase-like"/>
</dbReference>
<dbReference type="GO" id="GO:0030272">
    <property type="term" value="F:5-formyltetrahydrofolate cyclo-ligase activity"/>
    <property type="evidence" value="ECO:0007669"/>
    <property type="project" value="UniProtKB-EC"/>
</dbReference>
<keyword evidence="2 4" id="KW-0547">Nucleotide-binding</keyword>
<dbReference type="Gene3D" id="3.40.50.10420">
    <property type="entry name" value="NagB/RpiA/CoA transferase-like"/>
    <property type="match status" value="1"/>
</dbReference>
<evidence type="ECO:0000313" key="6">
    <source>
        <dbReference type="EMBL" id="AZS37438.1"/>
    </source>
</evidence>
<dbReference type="InterPro" id="IPR024185">
    <property type="entry name" value="FTHF_cligase-like_sf"/>
</dbReference>
<dbReference type="PANTHER" id="PTHR23407:SF1">
    <property type="entry name" value="5-FORMYLTETRAHYDROFOLATE CYCLO-LIGASE"/>
    <property type="match status" value="1"/>
</dbReference>
<evidence type="ECO:0000256" key="3">
    <source>
        <dbReference type="ARBA" id="ARBA00022840"/>
    </source>
</evidence>
<organism evidence="6 7">
    <name type="scientific">Microbacterium lemovicicum</name>
    <dbReference type="NCBI Taxonomy" id="1072463"/>
    <lineage>
        <taxon>Bacteria</taxon>
        <taxon>Bacillati</taxon>
        <taxon>Actinomycetota</taxon>
        <taxon>Actinomycetes</taxon>
        <taxon>Micrococcales</taxon>
        <taxon>Microbacteriaceae</taxon>
        <taxon>Microbacterium</taxon>
    </lineage>
</organism>
<evidence type="ECO:0000256" key="5">
    <source>
        <dbReference type="RuleBase" id="RU361279"/>
    </source>
</evidence>
<sequence>MSDDIGHQKRALRAELRERRQLLSETARDAAAAGIRVQLDALLEHTGARAVSCYLSATTEPGTREFVEHAVGRGIRVLLPVTRSDGLLDWTVASADGDIAEGLFGLPEPVGELLGPIAVNDVDLLIIPAAAVDTHGMRLGWGRGYFDKTIGSMEGCPPVYAVIYDSELIDEVPREIHDQPVSGVVTPTRTVPLAPRRR</sequence>
<evidence type="ECO:0000313" key="7">
    <source>
        <dbReference type="Proteomes" id="UP000276888"/>
    </source>
</evidence>
<evidence type="ECO:0000256" key="4">
    <source>
        <dbReference type="PIRSR" id="PIRSR006806-1"/>
    </source>
</evidence>
<proteinExistence type="inferred from homology"/>
<dbReference type="NCBIfam" id="TIGR02727">
    <property type="entry name" value="MTHFS_bact"/>
    <property type="match status" value="1"/>
</dbReference>
<dbReference type="PIRSF" id="PIRSF006806">
    <property type="entry name" value="FTHF_cligase"/>
    <property type="match status" value="1"/>
</dbReference>
<dbReference type="KEGG" id="mlv:CVS47_02075"/>
<comment type="similarity">
    <text evidence="1 5">Belongs to the 5-formyltetrahydrofolate cyclo-ligase family.</text>
</comment>
<keyword evidence="5" id="KW-0479">Metal-binding</keyword>
<feature type="binding site" evidence="4">
    <location>
        <begin position="9"/>
        <end position="13"/>
    </location>
    <ligand>
        <name>ATP</name>
        <dbReference type="ChEBI" id="CHEBI:30616"/>
    </ligand>
</feature>
<keyword evidence="6" id="KW-0436">Ligase</keyword>
<gene>
    <name evidence="6" type="ORF">CVS47_02075</name>
</gene>
<name>A0A3S9WBL2_9MICO</name>
<dbReference type="Proteomes" id="UP000276888">
    <property type="component" value="Chromosome"/>
</dbReference>
<dbReference type="InterPro" id="IPR002698">
    <property type="entry name" value="FTHF_cligase"/>
</dbReference>
<dbReference type="EMBL" id="CP031423">
    <property type="protein sequence ID" value="AZS37438.1"/>
    <property type="molecule type" value="Genomic_DNA"/>
</dbReference>
<feature type="binding site" evidence="4">
    <location>
        <position position="60"/>
    </location>
    <ligand>
        <name>substrate</name>
    </ligand>
</feature>
<evidence type="ECO:0000256" key="1">
    <source>
        <dbReference type="ARBA" id="ARBA00010638"/>
    </source>
</evidence>
<accession>A0A3S9WBL2</accession>
<comment type="catalytic activity">
    <reaction evidence="5">
        <text>(6S)-5-formyl-5,6,7,8-tetrahydrofolate + ATP = (6R)-5,10-methenyltetrahydrofolate + ADP + phosphate</text>
        <dbReference type="Rhea" id="RHEA:10488"/>
        <dbReference type="ChEBI" id="CHEBI:30616"/>
        <dbReference type="ChEBI" id="CHEBI:43474"/>
        <dbReference type="ChEBI" id="CHEBI:57455"/>
        <dbReference type="ChEBI" id="CHEBI:57457"/>
        <dbReference type="ChEBI" id="CHEBI:456216"/>
        <dbReference type="EC" id="6.3.3.2"/>
    </reaction>
</comment>
<comment type="cofactor">
    <cofactor evidence="5">
        <name>Mg(2+)</name>
        <dbReference type="ChEBI" id="CHEBI:18420"/>
    </cofactor>
</comment>
<protein>
    <recommendedName>
        <fullName evidence="5">5-formyltetrahydrofolate cyclo-ligase</fullName>
        <ecNumber evidence="5">6.3.3.2</ecNumber>
    </recommendedName>
</protein>
<dbReference type="PANTHER" id="PTHR23407">
    <property type="entry name" value="ATPASE INHIBITOR/5-FORMYLTETRAHYDROFOLATE CYCLO-LIGASE"/>
    <property type="match status" value="1"/>
</dbReference>
<keyword evidence="5" id="KW-0460">Magnesium</keyword>
<evidence type="ECO:0000256" key="2">
    <source>
        <dbReference type="ARBA" id="ARBA00022741"/>
    </source>
</evidence>
<dbReference type="GO" id="GO:0009396">
    <property type="term" value="P:folic acid-containing compound biosynthetic process"/>
    <property type="evidence" value="ECO:0007669"/>
    <property type="project" value="TreeGrafter"/>
</dbReference>
<keyword evidence="7" id="KW-1185">Reference proteome</keyword>
<dbReference type="OrthoDB" id="3242798at2"/>
<dbReference type="Pfam" id="PF01812">
    <property type="entry name" value="5-FTHF_cyc-lig"/>
    <property type="match status" value="1"/>
</dbReference>
<keyword evidence="3 4" id="KW-0067">ATP-binding</keyword>
<dbReference type="GO" id="GO:0035999">
    <property type="term" value="P:tetrahydrofolate interconversion"/>
    <property type="evidence" value="ECO:0007669"/>
    <property type="project" value="TreeGrafter"/>
</dbReference>
<feature type="binding site" evidence="4">
    <location>
        <position position="55"/>
    </location>
    <ligand>
        <name>substrate</name>
    </ligand>
</feature>
<dbReference type="EC" id="6.3.3.2" evidence="5"/>
<dbReference type="GO" id="GO:0046872">
    <property type="term" value="F:metal ion binding"/>
    <property type="evidence" value="ECO:0007669"/>
    <property type="project" value="UniProtKB-KW"/>
</dbReference>